<dbReference type="EMBL" id="JACGWO010000009">
    <property type="protein sequence ID" value="KAK4417715.1"/>
    <property type="molecule type" value="Genomic_DNA"/>
</dbReference>
<gene>
    <name evidence="1" type="ORF">Salat_2184200</name>
</gene>
<dbReference type="Proteomes" id="UP001293254">
    <property type="component" value="Unassembled WGS sequence"/>
</dbReference>
<dbReference type="AlphaFoldDB" id="A0AAE1XTL2"/>
<organism evidence="1 2">
    <name type="scientific">Sesamum alatum</name>
    <dbReference type="NCBI Taxonomy" id="300844"/>
    <lineage>
        <taxon>Eukaryota</taxon>
        <taxon>Viridiplantae</taxon>
        <taxon>Streptophyta</taxon>
        <taxon>Embryophyta</taxon>
        <taxon>Tracheophyta</taxon>
        <taxon>Spermatophyta</taxon>
        <taxon>Magnoliopsida</taxon>
        <taxon>eudicotyledons</taxon>
        <taxon>Gunneridae</taxon>
        <taxon>Pentapetalae</taxon>
        <taxon>asterids</taxon>
        <taxon>lamiids</taxon>
        <taxon>Lamiales</taxon>
        <taxon>Pedaliaceae</taxon>
        <taxon>Sesamum</taxon>
    </lineage>
</organism>
<evidence type="ECO:0000313" key="1">
    <source>
        <dbReference type="EMBL" id="KAK4417715.1"/>
    </source>
</evidence>
<keyword evidence="2" id="KW-1185">Reference proteome</keyword>
<protein>
    <submittedName>
        <fullName evidence="1">Uncharacterized protein</fullName>
    </submittedName>
</protein>
<comment type="caution">
    <text evidence="1">The sequence shown here is derived from an EMBL/GenBank/DDBJ whole genome shotgun (WGS) entry which is preliminary data.</text>
</comment>
<evidence type="ECO:0000313" key="2">
    <source>
        <dbReference type="Proteomes" id="UP001293254"/>
    </source>
</evidence>
<reference evidence="1" key="1">
    <citation type="submission" date="2020-06" db="EMBL/GenBank/DDBJ databases">
        <authorList>
            <person name="Li T."/>
            <person name="Hu X."/>
            <person name="Zhang T."/>
            <person name="Song X."/>
            <person name="Zhang H."/>
            <person name="Dai N."/>
            <person name="Sheng W."/>
            <person name="Hou X."/>
            <person name="Wei L."/>
        </authorList>
    </citation>
    <scope>NUCLEOTIDE SEQUENCE</scope>
    <source>
        <strain evidence="1">3651</strain>
        <tissue evidence="1">Leaf</tissue>
    </source>
</reference>
<name>A0AAE1XTL2_9LAMI</name>
<proteinExistence type="predicted"/>
<reference evidence="1" key="2">
    <citation type="journal article" date="2024" name="Plant">
        <title>Genomic evolution and insights into agronomic trait innovations of Sesamum species.</title>
        <authorList>
            <person name="Miao H."/>
            <person name="Wang L."/>
            <person name="Qu L."/>
            <person name="Liu H."/>
            <person name="Sun Y."/>
            <person name="Le M."/>
            <person name="Wang Q."/>
            <person name="Wei S."/>
            <person name="Zheng Y."/>
            <person name="Lin W."/>
            <person name="Duan Y."/>
            <person name="Cao H."/>
            <person name="Xiong S."/>
            <person name="Wang X."/>
            <person name="Wei L."/>
            <person name="Li C."/>
            <person name="Ma Q."/>
            <person name="Ju M."/>
            <person name="Zhao R."/>
            <person name="Li G."/>
            <person name="Mu C."/>
            <person name="Tian Q."/>
            <person name="Mei H."/>
            <person name="Zhang T."/>
            <person name="Gao T."/>
            <person name="Zhang H."/>
        </authorList>
    </citation>
    <scope>NUCLEOTIDE SEQUENCE</scope>
    <source>
        <strain evidence="1">3651</strain>
    </source>
</reference>
<accession>A0AAE1XTL2</accession>
<sequence>MSKWQRRCGTEGAISGSSLLRPCAAQRQRHSRRNRNCLGAWSGSRSGLNSTTNEAALYIRSHHCFTPPAACTATSTPCFCFSCRCFTLLPIILIDSVNTNFQEKQILNDDF</sequence>